<protein>
    <submittedName>
        <fullName evidence="2">Uncharacterized protein LOC111593955</fullName>
    </submittedName>
</protein>
<dbReference type="RefSeq" id="XP_023162814.2">
    <property type="nucleotide sequence ID" value="XM_023307046.2"/>
</dbReference>
<gene>
    <name evidence="2" type="primary">LOC111593955</name>
</gene>
<keyword evidence="1" id="KW-1185">Reference proteome</keyword>
<dbReference type="PANTHER" id="PTHR20898">
    <property type="entry name" value="DAEDALUS ON 3-RELATED-RELATED"/>
    <property type="match status" value="1"/>
</dbReference>
<proteinExistence type="predicted"/>
<reference evidence="2" key="1">
    <citation type="submission" date="2025-08" db="UniProtKB">
        <authorList>
            <consortium name="RefSeq"/>
        </authorList>
    </citation>
    <scope>IDENTIFICATION</scope>
    <source>
        <strain evidence="2">15085-1641.00</strain>
        <tissue evidence="2">Whole body</tissue>
    </source>
</reference>
<accession>A0A6J1L898</accession>
<evidence type="ECO:0000313" key="2">
    <source>
        <dbReference type="RefSeq" id="XP_023162814.2"/>
    </source>
</evidence>
<dbReference type="PANTHER" id="PTHR20898:SF0">
    <property type="entry name" value="DAEDALUS ON 3-RELATED"/>
    <property type="match status" value="1"/>
</dbReference>
<dbReference type="SMART" id="SM00697">
    <property type="entry name" value="DM8"/>
    <property type="match status" value="1"/>
</dbReference>
<dbReference type="GeneID" id="111593955"/>
<dbReference type="OrthoDB" id="7845501at2759"/>
<organism evidence="1 2">
    <name type="scientific">Drosophila hydei</name>
    <name type="common">Fruit fly</name>
    <dbReference type="NCBI Taxonomy" id="7224"/>
    <lineage>
        <taxon>Eukaryota</taxon>
        <taxon>Metazoa</taxon>
        <taxon>Ecdysozoa</taxon>
        <taxon>Arthropoda</taxon>
        <taxon>Hexapoda</taxon>
        <taxon>Insecta</taxon>
        <taxon>Pterygota</taxon>
        <taxon>Neoptera</taxon>
        <taxon>Endopterygota</taxon>
        <taxon>Diptera</taxon>
        <taxon>Brachycera</taxon>
        <taxon>Muscomorpha</taxon>
        <taxon>Ephydroidea</taxon>
        <taxon>Drosophilidae</taxon>
        <taxon>Drosophila</taxon>
    </lineage>
</organism>
<dbReference type="Proteomes" id="UP000504633">
    <property type="component" value="Unplaced"/>
</dbReference>
<evidence type="ECO:0000313" key="1">
    <source>
        <dbReference type="Proteomes" id="UP000504633"/>
    </source>
</evidence>
<dbReference type="KEGG" id="dhe:111593955"/>
<dbReference type="OMA" id="ITGHFEF"/>
<dbReference type="InterPro" id="IPR010512">
    <property type="entry name" value="DUF1091"/>
</dbReference>
<name>A0A6J1L898_DROHY</name>
<sequence length="186" mass="21664">MIATGPLVSNDRRMLFLRLFLFLAFLGFSGITANLEFNNVKCLTHGKEYVEFEYCYLKSINRTYKYFSLKAVIHQLPVRNVKVEFKILKRDNRHIFEQFNGVVNVCKFFKDGQNAIAGLIFNTFTAYSNINHTCPINHDIILEKLPIQYVNKMAQPFIPQGPYLLNLSWYTDNIARADVIVYFTKS</sequence>
<dbReference type="Pfam" id="PF06477">
    <property type="entry name" value="DUF1091"/>
    <property type="match status" value="1"/>
</dbReference>
<dbReference type="AlphaFoldDB" id="A0A6J1L898"/>